<name>A0AAW2XV83_9LAMI</name>
<reference evidence="12" key="2">
    <citation type="journal article" date="2024" name="Plant">
        <title>Genomic evolution and insights into agronomic trait innovations of Sesamum species.</title>
        <authorList>
            <person name="Miao H."/>
            <person name="Wang L."/>
            <person name="Qu L."/>
            <person name="Liu H."/>
            <person name="Sun Y."/>
            <person name="Le M."/>
            <person name="Wang Q."/>
            <person name="Wei S."/>
            <person name="Zheng Y."/>
            <person name="Lin W."/>
            <person name="Duan Y."/>
            <person name="Cao H."/>
            <person name="Xiong S."/>
            <person name="Wang X."/>
            <person name="Wei L."/>
            <person name="Li C."/>
            <person name="Ma Q."/>
            <person name="Ju M."/>
            <person name="Zhao R."/>
            <person name="Li G."/>
            <person name="Mu C."/>
            <person name="Tian Q."/>
            <person name="Mei H."/>
            <person name="Zhang T."/>
            <person name="Gao T."/>
            <person name="Zhang H."/>
        </authorList>
    </citation>
    <scope>NUCLEOTIDE SEQUENCE</scope>
    <source>
        <strain evidence="12">KEN1</strain>
    </source>
</reference>
<sequence>MASPSQASLLLQKQLKDLCKNPVDGFSAGLLDESNLFEWSVTIIGPPDTLYEGGFFNAIMSFPPNYPNSPPTVRFTSEIWHPNVYPDGKVCISILHPPGDDPNGYELASERWSPVHTVESIVLSIISMLSSPNDESPANVEAAKEWRERRDDFKKKVSRCVFHEDHRLVFFVICRGKLWRRAAACGIALTRRRIVPQFSDDAVCLFRDMVRMLPQPSVFQFTKLLTVLVKMKQYAVALSLFDKMRQLGAPVDEFAMSIAINCYCLLNRVDFGFAILEKLFKKLLSEKLCEPDEIMYLIVLNGLSKAGHILAARDLLGHFENLSCKPDVRAYNAVIDGLCKHNMSDDALHLLSRMIEKGILPNVVTYSSIIQGLCNVGRWKDVKDLLKEMLDYKVSPNVRTYSILVNAFCKEGMVEEAENVLEIMVQRNVCPDIITYSALIDGYCLRGQMGKAKRVLECAYNAVIDGLCKHNMSDDALHLLSRMIEKGILPNVVTYSSIIQGLCNVGRWKDVKDLLKEMLDYKVSPNVRTYSILVNAFCKEGMVEEAENVLEIMVQRNVCPDIITYSALIDGYCLRGQMGLQHNTVSYNTMIHGLFCKGRFADGWKLFNDMQARSVMPDSQTYNILLDGLCRTQQIAQALSFLCMMEDTGVKPNIIAYAIVIDGLCKGGKLEIARDLFNQLPSKGLQPNVTVYNIIIGSLCRDGLTEDVKVLLSEMENSGCALIV</sequence>
<evidence type="ECO:0000256" key="3">
    <source>
        <dbReference type="ARBA" id="ARBA00022679"/>
    </source>
</evidence>
<evidence type="ECO:0000256" key="8">
    <source>
        <dbReference type="ARBA" id="ARBA00059368"/>
    </source>
</evidence>
<feature type="domain" description="UBC core" evidence="11">
    <location>
        <begin position="6"/>
        <end position="166"/>
    </location>
</feature>
<dbReference type="InterPro" id="IPR023313">
    <property type="entry name" value="UBQ-conjugating_AS"/>
</dbReference>
<dbReference type="Pfam" id="PF13041">
    <property type="entry name" value="PPR_2"/>
    <property type="match status" value="5"/>
</dbReference>
<feature type="repeat" description="PPR" evidence="9">
    <location>
        <begin position="526"/>
        <end position="560"/>
    </location>
</feature>
<dbReference type="SMART" id="SM00212">
    <property type="entry name" value="UBCc"/>
    <property type="match status" value="1"/>
</dbReference>
<dbReference type="PROSITE" id="PS51375">
    <property type="entry name" value="PPR"/>
    <property type="match status" value="10"/>
</dbReference>
<evidence type="ECO:0000256" key="4">
    <source>
        <dbReference type="ARBA" id="ARBA00022737"/>
    </source>
</evidence>
<evidence type="ECO:0000256" key="1">
    <source>
        <dbReference type="ARBA" id="ARBA00007626"/>
    </source>
</evidence>
<evidence type="ECO:0000256" key="7">
    <source>
        <dbReference type="ARBA" id="ARBA00022840"/>
    </source>
</evidence>
<evidence type="ECO:0000256" key="5">
    <source>
        <dbReference type="ARBA" id="ARBA00022741"/>
    </source>
</evidence>
<dbReference type="GO" id="GO:0061631">
    <property type="term" value="F:ubiquitin conjugating enzyme activity"/>
    <property type="evidence" value="ECO:0007669"/>
    <property type="project" value="UniProtKB-EC"/>
</dbReference>
<proteinExistence type="inferred from homology"/>
<feature type="repeat" description="PPR" evidence="9">
    <location>
        <begin position="362"/>
        <end position="396"/>
    </location>
</feature>
<dbReference type="Gene3D" id="3.10.110.10">
    <property type="entry name" value="Ubiquitin Conjugating Enzyme"/>
    <property type="match status" value="1"/>
</dbReference>
<dbReference type="AlphaFoldDB" id="A0AAW2XV83"/>
<evidence type="ECO:0000313" key="12">
    <source>
        <dbReference type="EMBL" id="KAL0456691.1"/>
    </source>
</evidence>
<dbReference type="PROSITE" id="PS50127">
    <property type="entry name" value="UBC_2"/>
    <property type="match status" value="1"/>
</dbReference>
<feature type="repeat" description="PPR" evidence="9">
    <location>
        <begin position="653"/>
        <end position="687"/>
    </location>
</feature>
<reference evidence="12" key="1">
    <citation type="submission" date="2020-06" db="EMBL/GenBank/DDBJ databases">
        <authorList>
            <person name="Li T."/>
            <person name="Hu X."/>
            <person name="Zhang T."/>
            <person name="Song X."/>
            <person name="Zhang H."/>
            <person name="Dai N."/>
            <person name="Sheng W."/>
            <person name="Hou X."/>
            <person name="Wei L."/>
        </authorList>
    </citation>
    <scope>NUCLEOTIDE SEQUENCE</scope>
    <source>
        <strain evidence="12">KEN1</strain>
        <tissue evidence="12">Leaf</tissue>
    </source>
</reference>
<dbReference type="InterPro" id="IPR000608">
    <property type="entry name" value="UBC"/>
</dbReference>
<feature type="repeat" description="PPR" evidence="9">
    <location>
        <begin position="397"/>
        <end position="431"/>
    </location>
</feature>
<feature type="repeat" description="PPR" evidence="9">
    <location>
        <begin position="327"/>
        <end position="361"/>
    </location>
</feature>
<dbReference type="PROSITE" id="PS00183">
    <property type="entry name" value="UBC_1"/>
    <property type="match status" value="1"/>
</dbReference>
<comment type="similarity">
    <text evidence="1">Belongs to the PPR family. P subfamily.</text>
</comment>
<feature type="repeat" description="PPR" evidence="9">
    <location>
        <begin position="688"/>
        <end position="722"/>
    </location>
</feature>
<comment type="caution">
    <text evidence="12">The sequence shown here is derived from an EMBL/GenBank/DDBJ whole genome shotgun (WGS) entry which is preliminary data.</text>
</comment>
<evidence type="ECO:0000259" key="11">
    <source>
        <dbReference type="PROSITE" id="PS50127"/>
    </source>
</evidence>
<comment type="function">
    <text evidence="8">Accepts the ubiquitin from the E1 complex and catalyzes its covalent attachment to other proteins. Involved in the formation of multiubiquitin chains. Signal the protein for selective degradation.</text>
</comment>
<keyword evidence="6" id="KW-0833">Ubl conjugation pathway</keyword>
<gene>
    <name evidence="12" type="ORF">Slati_1008300</name>
</gene>
<evidence type="ECO:0000256" key="10">
    <source>
        <dbReference type="PROSITE-ProRule" id="PRU10133"/>
    </source>
</evidence>
<dbReference type="Pfam" id="PF00179">
    <property type="entry name" value="UQ_con"/>
    <property type="match status" value="1"/>
</dbReference>
<dbReference type="CDD" id="cd23795">
    <property type="entry name" value="UBCc_UBE2G1"/>
    <property type="match status" value="1"/>
</dbReference>
<dbReference type="GO" id="GO:0003729">
    <property type="term" value="F:mRNA binding"/>
    <property type="evidence" value="ECO:0007669"/>
    <property type="project" value="TreeGrafter"/>
</dbReference>
<feature type="repeat" description="PPR" evidence="9">
    <location>
        <begin position="583"/>
        <end position="617"/>
    </location>
</feature>
<dbReference type="EMBL" id="JACGWN010000003">
    <property type="protein sequence ID" value="KAL0456691.1"/>
    <property type="molecule type" value="Genomic_DNA"/>
</dbReference>
<dbReference type="InterPro" id="IPR011990">
    <property type="entry name" value="TPR-like_helical_dom_sf"/>
</dbReference>
<dbReference type="Pfam" id="PF01535">
    <property type="entry name" value="PPR"/>
    <property type="match status" value="1"/>
</dbReference>
<dbReference type="PANTHER" id="PTHR47938:SF46">
    <property type="entry name" value="PENTACOTRIPEPTIDE-REPEAT REGION OF PRORP DOMAIN-CONTAINING PROTEIN"/>
    <property type="match status" value="1"/>
</dbReference>
<dbReference type="Pfam" id="PF13812">
    <property type="entry name" value="PPR_3"/>
    <property type="match status" value="1"/>
</dbReference>
<feature type="repeat" description="PPR" evidence="9">
    <location>
        <begin position="618"/>
        <end position="652"/>
    </location>
</feature>
<protein>
    <recommendedName>
        <fullName evidence="2">E2 ubiquitin-conjugating enzyme</fullName>
        <ecNumber evidence="2">2.3.2.23</ecNumber>
    </recommendedName>
</protein>
<accession>A0AAW2XV83</accession>
<keyword evidence="5" id="KW-0547">Nucleotide-binding</keyword>
<dbReference type="EC" id="2.3.2.23" evidence="2"/>
<dbReference type="InterPro" id="IPR016135">
    <property type="entry name" value="UBQ-conjugating_enzyme/RWD"/>
</dbReference>
<feature type="repeat" description="PPR" evidence="9">
    <location>
        <begin position="456"/>
        <end position="490"/>
    </location>
</feature>
<keyword evidence="7" id="KW-0067">ATP-binding</keyword>
<evidence type="ECO:0000256" key="2">
    <source>
        <dbReference type="ARBA" id="ARBA00012486"/>
    </source>
</evidence>
<evidence type="ECO:0000256" key="6">
    <source>
        <dbReference type="ARBA" id="ARBA00022786"/>
    </source>
</evidence>
<keyword evidence="3" id="KW-0808">Transferase</keyword>
<dbReference type="GO" id="GO:0005524">
    <property type="term" value="F:ATP binding"/>
    <property type="evidence" value="ECO:0007669"/>
    <property type="project" value="UniProtKB-KW"/>
</dbReference>
<dbReference type="InterPro" id="IPR002885">
    <property type="entry name" value="PPR_rpt"/>
</dbReference>
<feature type="active site" description="Glycyl thioester intermediate" evidence="10">
    <location>
        <position position="91"/>
    </location>
</feature>
<dbReference type="Pfam" id="PF12854">
    <property type="entry name" value="PPR_1"/>
    <property type="match status" value="1"/>
</dbReference>
<dbReference type="FunFam" id="3.10.110.10:FF:000025">
    <property type="entry name" value="ubiquitin-conjugating enzyme E2 7"/>
    <property type="match status" value="1"/>
</dbReference>
<dbReference type="Gene3D" id="1.25.40.10">
    <property type="entry name" value="Tetratricopeptide repeat domain"/>
    <property type="match status" value="7"/>
</dbReference>
<feature type="repeat" description="PPR" evidence="9">
    <location>
        <begin position="491"/>
        <end position="525"/>
    </location>
</feature>
<dbReference type="SUPFAM" id="SSF54495">
    <property type="entry name" value="UBC-like"/>
    <property type="match status" value="1"/>
</dbReference>
<organism evidence="12">
    <name type="scientific">Sesamum latifolium</name>
    <dbReference type="NCBI Taxonomy" id="2727402"/>
    <lineage>
        <taxon>Eukaryota</taxon>
        <taxon>Viridiplantae</taxon>
        <taxon>Streptophyta</taxon>
        <taxon>Embryophyta</taxon>
        <taxon>Tracheophyta</taxon>
        <taxon>Spermatophyta</taxon>
        <taxon>Magnoliopsida</taxon>
        <taxon>eudicotyledons</taxon>
        <taxon>Gunneridae</taxon>
        <taxon>Pentapetalae</taxon>
        <taxon>asterids</taxon>
        <taxon>lamiids</taxon>
        <taxon>Lamiales</taxon>
        <taxon>Pedaliaceae</taxon>
        <taxon>Sesamum</taxon>
    </lineage>
</organism>
<keyword evidence="4" id="KW-0677">Repeat</keyword>
<evidence type="ECO:0000256" key="9">
    <source>
        <dbReference type="PROSITE-ProRule" id="PRU00708"/>
    </source>
</evidence>
<dbReference type="NCBIfam" id="TIGR00756">
    <property type="entry name" value="PPR"/>
    <property type="match status" value="11"/>
</dbReference>
<dbReference type="PANTHER" id="PTHR47938">
    <property type="entry name" value="RESPIRATORY COMPLEX I CHAPERONE (CIA84), PUTATIVE (AFU_ORTHOLOGUE AFUA_2G06020)-RELATED"/>
    <property type="match status" value="1"/>
</dbReference>